<comment type="caution">
    <text evidence="3">The sequence shown here is derived from an EMBL/GenBank/DDBJ whole genome shotgun (WGS) entry which is preliminary data.</text>
</comment>
<gene>
    <name evidence="3" type="ORF">MKZ38_001228</name>
</gene>
<dbReference type="Proteomes" id="UP001201980">
    <property type="component" value="Unassembled WGS sequence"/>
</dbReference>
<dbReference type="AlphaFoldDB" id="A0AAD5WTY9"/>
<dbReference type="GO" id="GO:0043332">
    <property type="term" value="C:mating projection tip"/>
    <property type="evidence" value="ECO:0007669"/>
    <property type="project" value="TreeGrafter"/>
</dbReference>
<feature type="region of interest" description="Disordered" evidence="1">
    <location>
        <begin position="413"/>
        <end position="503"/>
    </location>
</feature>
<feature type="region of interest" description="Disordered" evidence="1">
    <location>
        <begin position="517"/>
        <end position="545"/>
    </location>
</feature>
<dbReference type="InterPro" id="IPR037883">
    <property type="entry name" value="Knr4/Smi1-like_sf"/>
</dbReference>
<proteinExistence type="predicted"/>
<dbReference type="GO" id="GO:0070880">
    <property type="term" value="P:fungal-type cell wall beta-glucan biosynthetic process"/>
    <property type="evidence" value="ECO:0007669"/>
    <property type="project" value="TreeGrafter"/>
</dbReference>
<feature type="compositionally biased region" description="Basic and acidic residues" evidence="1">
    <location>
        <begin position="523"/>
        <end position="545"/>
    </location>
</feature>
<evidence type="ECO:0000313" key="3">
    <source>
        <dbReference type="EMBL" id="KAJ2901927.1"/>
    </source>
</evidence>
<feature type="compositionally biased region" description="Low complexity" evidence="1">
    <location>
        <begin position="271"/>
        <end position="283"/>
    </location>
</feature>
<organism evidence="3 4">
    <name type="scientific">Zalerion maritima</name>
    <dbReference type="NCBI Taxonomy" id="339359"/>
    <lineage>
        <taxon>Eukaryota</taxon>
        <taxon>Fungi</taxon>
        <taxon>Dikarya</taxon>
        <taxon>Ascomycota</taxon>
        <taxon>Pezizomycotina</taxon>
        <taxon>Sordariomycetes</taxon>
        <taxon>Lulworthiomycetidae</taxon>
        <taxon>Lulworthiales</taxon>
        <taxon>Lulworthiaceae</taxon>
        <taxon>Zalerion</taxon>
    </lineage>
</organism>
<sequence length="572" mass="63281">MTSYDRRMLKTPSKSNIRRLGSHLRVRKAWKSWEDASNFDFRWLTPEIYTDSSFDSPYRTGRHVPLGQGRNGLTSIATASDSRADITSPYQDERIRGSSSNLADMRSPASPSLHSPYSPGMRSASAQRASMQDGLDQQSPGEIPMQSFENGVAPPPPVEYSWSRIDKWCDENYPELFDQLCEGCTNNDLNELEHQLNCSLPVDVRESLQVHDGQERPGLPTGIIFSNMLLDCEEMVQEWDNWRRINEQYLLDSAVAKPAVPSRALGGGSGSSSSGEASSSKTTSPPPKNPQMWRQDLISRQDCVPANAIQKAYAHPGWIPLVRDWGGNNLAVDLAPGPTGRWGQIILFGRDYDTKYVVARSWAHFLGIFADDLSSGKWYVDEDSNELKLREFKAARVEPPYFDILRWRMDQKYKRGPPPKRMSMMAGGSASPTSPGSPYLNPSEANNDRGRSLNRMSSGGSPMISPNRPGYGKSSPLAKVTEEKGESSNSSKSHGKRLSVNTGVNGTLKPVKLVEVDTPCPSEDGRSTPRLDALKEGDAKGKDKEPINLLSAKADGKRPITMLEDGLKTIEI</sequence>
<evidence type="ECO:0000259" key="2">
    <source>
        <dbReference type="SMART" id="SM00860"/>
    </source>
</evidence>
<dbReference type="InterPro" id="IPR051873">
    <property type="entry name" value="KNR4/SMI1_regulator"/>
</dbReference>
<keyword evidence="4" id="KW-1185">Reference proteome</keyword>
<dbReference type="EMBL" id="JAKWBI020000131">
    <property type="protein sequence ID" value="KAJ2901927.1"/>
    <property type="molecule type" value="Genomic_DNA"/>
</dbReference>
<feature type="region of interest" description="Disordered" evidence="1">
    <location>
        <begin position="261"/>
        <end position="292"/>
    </location>
</feature>
<feature type="region of interest" description="Disordered" evidence="1">
    <location>
        <begin position="60"/>
        <end position="155"/>
    </location>
</feature>
<evidence type="ECO:0000313" key="4">
    <source>
        <dbReference type="Proteomes" id="UP001201980"/>
    </source>
</evidence>
<feature type="compositionally biased region" description="Polar residues" evidence="1">
    <location>
        <begin position="71"/>
        <end position="81"/>
    </location>
</feature>
<dbReference type="Pfam" id="PF09346">
    <property type="entry name" value="SMI1_KNR4"/>
    <property type="match status" value="1"/>
</dbReference>
<reference evidence="3" key="1">
    <citation type="submission" date="2022-07" db="EMBL/GenBank/DDBJ databases">
        <title>Draft genome sequence of Zalerion maritima ATCC 34329, a (micro)plastics degrading marine fungus.</title>
        <authorList>
            <person name="Paco A."/>
            <person name="Goncalves M.F.M."/>
            <person name="Rocha-Santos T.A.P."/>
            <person name="Alves A."/>
        </authorList>
    </citation>
    <scope>NUCLEOTIDE SEQUENCE</scope>
    <source>
        <strain evidence="3">ATCC 34329</strain>
    </source>
</reference>
<dbReference type="PANTHER" id="PTHR47432">
    <property type="entry name" value="CELL WALL ASSEMBLY REGULATOR SMI1"/>
    <property type="match status" value="1"/>
</dbReference>
<protein>
    <recommendedName>
        <fullName evidence="2">Knr4/Smi1-like domain-containing protein</fullName>
    </recommendedName>
</protein>
<evidence type="ECO:0000256" key="1">
    <source>
        <dbReference type="SAM" id="MobiDB-lite"/>
    </source>
</evidence>
<dbReference type="Gene3D" id="3.40.1580.10">
    <property type="entry name" value="SMI1/KNR4-like"/>
    <property type="match status" value="1"/>
</dbReference>
<feature type="domain" description="Knr4/Smi1-like" evidence="2">
    <location>
        <begin position="183"/>
        <end position="368"/>
    </location>
</feature>
<accession>A0AAD5WTY9</accession>
<dbReference type="SUPFAM" id="SSF160631">
    <property type="entry name" value="SMI1/KNR4-like"/>
    <property type="match status" value="1"/>
</dbReference>
<feature type="compositionally biased region" description="Polar residues" evidence="1">
    <location>
        <begin position="124"/>
        <end position="140"/>
    </location>
</feature>
<name>A0AAD5WTY9_9PEZI</name>
<dbReference type="SMART" id="SM00860">
    <property type="entry name" value="SMI1_KNR4"/>
    <property type="match status" value="1"/>
</dbReference>
<dbReference type="PANTHER" id="PTHR47432:SF1">
    <property type="entry name" value="CELL WALL ASSEMBLY REGULATOR SMI1"/>
    <property type="match status" value="1"/>
</dbReference>
<feature type="compositionally biased region" description="Low complexity" evidence="1">
    <location>
        <begin position="426"/>
        <end position="438"/>
    </location>
</feature>
<dbReference type="InterPro" id="IPR018958">
    <property type="entry name" value="Knr4/Smi1-like_dom"/>
</dbReference>